<dbReference type="Proteomes" id="UP001229421">
    <property type="component" value="Unassembled WGS sequence"/>
</dbReference>
<comment type="caution">
    <text evidence="2">The sequence shown here is derived from an EMBL/GenBank/DDBJ whole genome shotgun (WGS) entry which is preliminary data.</text>
</comment>
<reference evidence="2" key="1">
    <citation type="journal article" date="2023" name="bioRxiv">
        <title>Improved chromosome-level genome assembly for marigold (Tagetes erecta).</title>
        <authorList>
            <person name="Jiang F."/>
            <person name="Yuan L."/>
            <person name="Wang S."/>
            <person name="Wang H."/>
            <person name="Xu D."/>
            <person name="Wang A."/>
            <person name="Fan W."/>
        </authorList>
    </citation>
    <scope>NUCLEOTIDE SEQUENCE</scope>
    <source>
        <strain evidence="2">WSJ</strain>
        <tissue evidence="2">Leaf</tissue>
    </source>
</reference>
<dbReference type="AlphaFoldDB" id="A0AAD8JTG8"/>
<evidence type="ECO:0000313" key="3">
    <source>
        <dbReference type="Proteomes" id="UP001229421"/>
    </source>
</evidence>
<evidence type="ECO:0000259" key="1">
    <source>
        <dbReference type="Pfam" id="PF13966"/>
    </source>
</evidence>
<dbReference type="Pfam" id="PF13966">
    <property type="entry name" value="zf-RVT"/>
    <property type="match status" value="1"/>
</dbReference>
<accession>A0AAD8JTG8</accession>
<name>A0AAD8JTG8_TARER</name>
<dbReference type="InterPro" id="IPR026960">
    <property type="entry name" value="RVT-Znf"/>
</dbReference>
<organism evidence="2 3">
    <name type="scientific">Tagetes erecta</name>
    <name type="common">African marigold</name>
    <dbReference type="NCBI Taxonomy" id="13708"/>
    <lineage>
        <taxon>Eukaryota</taxon>
        <taxon>Viridiplantae</taxon>
        <taxon>Streptophyta</taxon>
        <taxon>Embryophyta</taxon>
        <taxon>Tracheophyta</taxon>
        <taxon>Spermatophyta</taxon>
        <taxon>Magnoliopsida</taxon>
        <taxon>eudicotyledons</taxon>
        <taxon>Gunneridae</taxon>
        <taxon>Pentapetalae</taxon>
        <taxon>asterids</taxon>
        <taxon>campanulids</taxon>
        <taxon>Asterales</taxon>
        <taxon>Asteraceae</taxon>
        <taxon>Asteroideae</taxon>
        <taxon>Heliantheae alliance</taxon>
        <taxon>Tageteae</taxon>
        <taxon>Tagetes</taxon>
    </lineage>
</organism>
<gene>
    <name evidence="2" type="ORF">QVD17_40035</name>
</gene>
<proteinExistence type="predicted"/>
<feature type="domain" description="Reverse transcriptase zinc-binding" evidence="1">
    <location>
        <begin position="55"/>
        <end position="106"/>
    </location>
</feature>
<keyword evidence="3" id="KW-1185">Reference proteome</keyword>
<dbReference type="EMBL" id="JAUHHV010000011">
    <property type="protein sequence ID" value="KAK1408341.1"/>
    <property type="molecule type" value="Genomic_DNA"/>
</dbReference>
<sequence>MNLKDSVDKVYVDSAWTWPNELVDQFPSLSSISIPFRTDGEDKLCWREGSKLIPYSTSNAWEHIRHKVENVQWAECVWFPQCIPKHAFNMWLICQAAAADADLLKSSDDNADVNVGNPSLGDDVNNKMGDADAEKIKSYKDTIKQEKRVNFRKELEDTQSLIESNPYDGGLREKEAKYLKEFVEASMDEERFVKQKAKVKWLAEGDANTKYFHNILKCKNNKKTILSVLGVDGMVLEGDLMVHEFVNFYEHFLGGEHDSPTLPSMDLFSKRLDMEGGTGADAVQYFFSLECD</sequence>
<evidence type="ECO:0000313" key="2">
    <source>
        <dbReference type="EMBL" id="KAK1408341.1"/>
    </source>
</evidence>
<protein>
    <recommendedName>
        <fullName evidence="1">Reverse transcriptase zinc-binding domain-containing protein</fullName>
    </recommendedName>
</protein>